<evidence type="ECO:0008006" key="3">
    <source>
        <dbReference type="Google" id="ProtNLM"/>
    </source>
</evidence>
<name>A0A318JIF2_9NEIS</name>
<keyword evidence="2" id="KW-1185">Reference proteome</keyword>
<dbReference type="Proteomes" id="UP000248395">
    <property type="component" value="Unassembled WGS sequence"/>
</dbReference>
<evidence type="ECO:0000313" key="2">
    <source>
        <dbReference type="Proteomes" id="UP000248395"/>
    </source>
</evidence>
<dbReference type="RefSeq" id="WP_146215951.1">
    <property type="nucleotide sequence ID" value="NZ_LNQU01000174.1"/>
</dbReference>
<proteinExistence type="predicted"/>
<accession>A0A318JIF2</accession>
<dbReference type="EMBL" id="QJKC01000006">
    <property type="protein sequence ID" value="PXX48750.1"/>
    <property type="molecule type" value="Genomic_DNA"/>
</dbReference>
<organism evidence="1 2">
    <name type="scientific">Aquitalea magnusonii</name>
    <dbReference type="NCBI Taxonomy" id="332411"/>
    <lineage>
        <taxon>Bacteria</taxon>
        <taxon>Pseudomonadati</taxon>
        <taxon>Pseudomonadota</taxon>
        <taxon>Betaproteobacteria</taxon>
        <taxon>Neisseriales</taxon>
        <taxon>Chromobacteriaceae</taxon>
        <taxon>Aquitalea</taxon>
    </lineage>
</organism>
<dbReference type="AlphaFoldDB" id="A0A318JIF2"/>
<reference evidence="1 2" key="1">
    <citation type="submission" date="2018-05" db="EMBL/GenBank/DDBJ databases">
        <title>Genomic Encyclopedia of Type Strains, Phase IV (KMG-IV): sequencing the most valuable type-strain genomes for metagenomic binning, comparative biology and taxonomic classification.</title>
        <authorList>
            <person name="Goeker M."/>
        </authorList>
    </citation>
    <scope>NUCLEOTIDE SEQUENCE [LARGE SCALE GENOMIC DNA]</scope>
    <source>
        <strain evidence="1 2">DSM 25134</strain>
    </source>
</reference>
<evidence type="ECO:0000313" key="1">
    <source>
        <dbReference type="EMBL" id="PXX48750.1"/>
    </source>
</evidence>
<dbReference type="OrthoDB" id="8548541at2"/>
<protein>
    <recommendedName>
        <fullName evidence="3">DUF2971 domain-containing protein</fullName>
    </recommendedName>
</protein>
<comment type="caution">
    <text evidence="1">The sequence shown here is derived from an EMBL/GenBank/DDBJ whole genome shotgun (WGS) entry which is preliminary data.</text>
</comment>
<sequence>MESQAKVVLLLRNKKNDPDSLCAMRIGRMRSYAKTNHLEIIDEVIAREDCLLHESTAFLNVLNAIENRSEKTKVLTYDDFNGGESHIFDKYKELIARGKVELENYCHPCFIEPDEDDARIWRYLTLPKFLDLLQTNMLFFSRADSLRGDDKTEGASRTNAEVVLADLIRQAEHQGAPFAPDLGSPLSLVEIVELNERRHLYGEKHAIKQMFINCWHLNDSENFAMWKVYSEQFGVCIQSRYSRLVNSFCDESYNPYSASGRIYIGKVRYVDWNSYIIPKDNGFWPFVHKKREFSYENELRCIIWDMENKSFFKKAKIDLNTLIDNIYINPYAPDWFRNVIVDLCKSFNISDGRIIKSSLS</sequence>
<gene>
    <name evidence="1" type="ORF">DFR38_106127</name>
</gene>